<evidence type="ECO:0000256" key="3">
    <source>
        <dbReference type="ARBA" id="ARBA00022448"/>
    </source>
</evidence>
<feature type="signal peptide" evidence="12">
    <location>
        <begin position="1"/>
        <end position="31"/>
    </location>
</feature>
<evidence type="ECO:0000259" key="14">
    <source>
        <dbReference type="Pfam" id="PF07715"/>
    </source>
</evidence>
<keyword evidence="16" id="KW-1185">Reference proteome</keyword>
<keyword evidence="5 10" id="KW-0812">Transmembrane</keyword>
<evidence type="ECO:0000256" key="8">
    <source>
        <dbReference type="ARBA" id="ARBA00023170"/>
    </source>
</evidence>
<dbReference type="InterPro" id="IPR037066">
    <property type="entry name" value="Plug_dom_sf"/>
</dbReference>
<dbReference type="PROSITE" id="PS52016">
    <property type="entry name" value="TONB_DEPENDENT_REC_3"/>
    <property type="match status" value="1"/>
</dbReference>
<keyword evidence="7 10" id="KW-0472">Membrane</keyword>
<comment type="subcellular location">
    <subcellularLocation>
        <location evidence="1 10">Cell outer membrane</location>
        <topology evidence="1 10">Multi-pass membrane protein</topology>
    </subcellularLocation>
</comment>
<evidence type="ECO:0000256" key="2">
    <source>
        <dbReference type="ARBA" id="ARBA00009810"/>
    </source>
</evidence>
<dbReference type="Proteomes" id="UP001597158">
    <property type="component" value="Unassembled WGS sequence"/>
</dbReference>
<evidence type="ECO:0000256" key="11">
    <source>
        <dbReference type="RuleBase" id="RU003357"/>
    </source>
</evidence>
<sequence length="707" mass="77863">MKSVPNFLRPRPIQQGVLALCAVLSVPAVHAEEQVLDAVQVVGRGEGQAYYADEGEVGRTDTPLREVPQSIRIVPRQVIDDIGAVRLEEAYDFVSGVSRQNSFGGMWDNFSIRGFSGDINTGPNFLRNGFAGNRGFNAPRDTANVERIEVLKGPASALYGGSEPGGVLNVVTKKPQFKPGHSVELYAGSYDTYRALFDSTGPITDTFAYRLNLAHEDKGGFRDHVGSKRYLLAPSFSWLLAPDTFLNYDLEVLRHKAPFDRGVVAVGGRTGSMSREVFLGEPGDGDITIDNHTHQLTLEHAFSLDWRAKAGLSWRTTALEGYSTEVRPSNPLLFVPVGSRNINRERRYRNYDSRDLAFQGEIHGKFTTGGVGHELLAGLDSYRFSLDSVMMRVRPGNYSINIDHPVYGQPLPTPVSNTDSLERQRATGVFMQDQISLAEDWRLLLGVRHDRFHQRVHNRRTDTRSTQDHSVTTPRVGLTWLLAPTLSTYVLASESFRPNSGIDAAGAAFSPERGRAKEIGLKFEAPDQGFGATLAVFEIDKKNVLTRDPGNPDFSVAAGAARSRGVEIDLAGQLTDRIRITANYAFIDAEITKDNNPALRGAPLLNVPRNSGSALLMYEDGFAGSRFGIGAGATYVGRRSGNAADSFQLPAYAVARAMAYWKPSDTLRFSLDIDNLFDKTYYASSYDVYWITPGNPRTITLGMQTRF</sequence>
<evidence type="ECO:0000313" key="16">
    <source>
        <dbReference type="Proteomes" id="UP001597158"/>
    </source>
</evidence>
<feature type="chain" id="PRO_5045221898" evidence="12">
    <location>
        <begin position="32"/>
        <end position="707"/>
    </location>
</feature>
<dbReference type="Gene3D" id="2.40.170.20">
    <property type="entry name" value="TonB-dependent receptor, beta-barrel domain"/>
    <property type="match status" value="1"/>
</dbReference>
<dbReference type="RefSeq" id="WP_277834554.1">
    <property type="nucleotide sequence ID" value="NZ_JARQZE010000014.1"/>
</dbReference>
<dbReference type="Gene3D" id="2.170.130.10">
    <property type="entry name" value="TonB-dependent receptor, plug domain"/>
    <property type="match status" value="1"/>
</dbReference>
<dbReference type="InterPro" id="IPR036942">
    <property type="entry name" value="Beta-barrel_TonB_sf"/>
</dbReference>
<dbReference type="EMBL" id="JBHTMC010000023">
    <property type="protein sequence ID" value="MFD1264088.1"/>
    <property type="molecule type" value="Genomic_DNA"/>
</dbReference>
<dbReference type="CDD" id="cd01347">
    <property type="entry name" value="ligand_gated_channel"/>
    <property type="match status" value="1"/>
</dbReference>
<accession>A0ABW3WFS3</accession>
<evidence type="ECO:0000256" key="1">
    <source>
        <dbReference type="ARBA" id="ARBA00004571"/>
    </source>
</evidence>
<evidence type="ECO:0000256" key="7">
    <source>
        <dbReference type="ARBA" id="ARBA00023136"/>
    </source>
</evidence>
<evidence type="ECO:0000256" key="10">
    <source>
        <dbReference type="PROSITE-ProRule" id="PRU01360"/>
    </source>
</evidence>
<keyword evidence="8 15" id="KW-0675">Receptor</keyword>
<feature type="domain" description="TonB-dependent receptor-like beta-barrel" evidence="13">
    <location>
        <begin position="239"/>
        <end position="676"/>
    </location>
</feature>
<evidence type="ECO:0000313" key="15">
    <source>
        <dbReference type="EMBL" id="MFD1264088.1"/>
    </source>
</evidence>
<proteinExistence type="inferred from homology"/>
<comment type="caution">
    <text evidence="15">The sequence shown here is derived from an EMBL/GenBank/DDBJ whole genome shotgun (WGS) entry which is preliminary data.</text>
</comment>
<keyword evidence="9 10" id="KW-0998">Cell outer membrane</keyword>
<keyword evidence="3 10" id="KW-0813">Transport</keyword>
<dbReference type="InterPro" id="IPR012910">
    <property type="entry name" value="Plug_dom"/>
</dbReference>
<keyword evidence="12" id="KW-0732">Signal</keyword>
<gene>
    <name evidence="15" type="ORF">ACFQ4M_10885</name>
</gene>
<dbReference type="SUPFAM" id="SSF56935">
    <property type="entry name" value="Porins"/>
    <property type="match status" value="1"/>
</dbReference>
<organism evidence="15 16">
    <name type="scientific">Thauera mechernichensis</name>
    <dbReference type="NCBI Taxonomy" id="82788"/>
    <lineage>
        <taxon>Bacteria</taxon>
        <taxon>Pseudomonadati</taxon>
        <taxon>Pseudomonadota</taxon>
        <taxon>Betaproteobacteria</taxon>
        <taxon>Rhodocyclales</taxon>
        <taxon>Zoogloeaceae</taxon>
        <taxon>Thauera</taxon>
    </lineage>
</organism>
<feature type="domain" description="TonB-dependent receptor plug" evidence="14">
    <location>
        <begin position="64"/>
        <end position="167"/>
    </location>
</feature>
<evidence type="ECO:0000256" key="12">
    <source>
        <dbReference type="SAM" id="SignalP"/>
    </source>
</evidence>
<dbReference type="PANTHER" id="PTHR32552">
    <property type="entry name" value="FERRICHROME IRON RECEPTOR-RELATED"/>
    <property type="match status" value="1"/>
</dbReference>
<comment type="similarity">
    <text evidence="2 10 11">Belongs to the TonB-dependent receptor family.</text>
</comment>
<evidence type="ECO:0000256" key="4">
    <source>
        <dbReference type="ARBA" id="ARBA00022452"/>
    </source>
</evidence>
<evidence type="ECO:0000256" key="5">
    <source>
        <dbReference type="ARBA" id="ARBA00022692"/>
    </source>
</evidence>
<dbReference type="InterPro" id="IPR010105">
    <property type="entry name" value="TonB_sidphr_rcpt"/>
</dbReference>
<dbReference type="Pfam" id="PF07715">
    <property type="entry name" value="Plug"/>
    <property type="match status" value="1"/>
</dbReference>
<evidence type="ECO:0000256" key="9">
    <source>
        <dbReference type="ARBA" id="ARBA00023237"/>
    </source>
</evidence>
<evidence type="ECO:0000259" key="13">
    <source>
        <dbReference type="Pfam" id="PF00593"/>
    </source>
</evidence>
<dbReference type="Pfam" id="PF00593">
    <property type="entry name" value="TonB_dep_Rec_b-barrel"/>
    <property type="match status" value="1"/>
</dbReference>
<name>A0ABW3WFS3_9RHOO</name>
<reference evidence="16" key="1">
    <citation type="journal article" date="2019" name="Int. J. Syst. Evol. Microbiol.">
        <title>The Global Catalogue of Microorganisms (GCM) 10K type strain sequencing project: providing services to taxonomists for standard genome sequencing and annotation.</title>
        <authorList>
            <consortium name="The Broad Institute Genomics Platform"/>
            <consortium name="The Broad Institute Genome Sequencing Center for Infectious Disease"/>
            <person name="Wu L."/>
            <person name="Ma J."/>
        </authorList>
    </citation>
    <scope>NUCLEOTIDE SEQUENCE [LARGE SCALE GENOMIC DNA]</scope>
    <source>
        <strain evidence="16">CCUG 48884</strain>
    </source>
</reference>
<protein>
    <submittedName>
        <fullName evidence="15">TonB-dependent siderophore receptor</fullName>
    </submittedName>
</protein>
<dbReference type="InterPro" id="IPR039426">
    <property type="entry name" value="TonB-dep_rcpt-like"/>
</dbReference>
<keyword evidence="6 11" id="KW-0798">TonB box</keyword>
<dbReference type="PANTHER" id="PTHR32552:SF90">
    <property type="entry name" value="METAL-PSEUDOPALINE RECEPTOR CNTO"/>
    <property type="match status" value="1"/>
</dbReference>
<evidence type="ECO:0000256" key="6">
    <source>
        <dbReference type="ARBA" id="ARBA00023077"/>
    </source>
</evidence>
<dbReference type="NCBIfam" id="TIGR01783">
    <property type="entry name" value="TonB-siderophor"/>
    <property type="match status" value="1"/>
</dbReference>
<dbReference type="InterPro" id="IPR000531">
    <property type="entry name" value="Beta-barrel_TonB"/>
</dbReference>
<keyword evidence="4 10" id="KW-1134">Transmembrane beta strand</keyword>